<reference evidence="1 2" key="1">
    <citation type="journal article" date="2009" name="Stand. Genomic Sci.">
        <title>Complete genome sequence of Dyadobacter fermentans type strain (NS114).</title>
        <authorList>
            <person name="Lang E."/>
            <person name="Lapidus A."/>
            <person name="Chertkov O."/>
            <person name="Brettin T."/>
            <person name="Detter J.C."/>
            <person name="Han C."/>
            <person name="Copeland A."/>
            <person name="Glavina Del Rio T."/>
            <person name="Nolan M."/>
            <person name="Chen F."/>
            <person name="Lucas S."/>
            <person name="Tice H."/>
            <person name="Cheng J.F."/>
            <person name="Land M."/>
            <person name="Hauser L."/>
            <person name="Chang Y.J."/>
            <person name="Jeffries C.D."/>
            <person name="Kopitz M."/>
            <person name="Bruce D."/>
            <person name="Goodwin L."/>
            <person name="Pitluck S."/>
            <person name="Ovchinnikova G."/>
            <person name="Pati A."/>
            <person name="Ivanova N."/>
            <person name="Mavrommatis K."/>
            <person name="Chen A."/>
            <person name="Palaniappan K."/>
            <person name="Chain P."/>
            <person name="Bristow J."/>
            <person name="Eisen J.A."/>
            <person name="Markowitz V."/>
            <person name="Hugenholtz P."/>
            <person name="Goker M."/>
            <person name="Rohde M."/>
            <person name="Kyrpides N.C."/>
            <person name="Klenk H.P."/>
        </authorList>
    </citation>
    <scope>NUCLEOTIDE SEQUENCE [LARGE SCALE GENOMIC DNA]</scope>
    <source>
        <strain evidence="2">ATCC 700827 / DSM 18053 / CIP 107007 / KCTC 52180 / NS114</strain>
    </source>
</reference>
<keyword evidence="2" id="KW-1185">Reference proteome</keyword>
<organism evidence="1 2">
    <name type="scientific">Dyadobacter fermentans (strain ATCC 700827 / DSM 18053 / CIP 107007 / KCTC 52180 / NS114)</name>
    <dbReference type="NCBI Taxonomy" id="471854"/>
    <lineage>
        <taxon>Bacteria</taxon>
        <taxon>Pseudomonadati</taxon>
        <taxon>Bacteroidota</taxon>
        <taxon>Cytophagia</taxon>
        <taxon>Cytophagales</taxon>
        <taxon>Spirosomataceae</taxon>
        <taxon>Dyadobacter</taxon>
    </lineage>
</organism>
<dbReference type="eggNOG" id="COG2259">
    <property type="taxonomic scope" value="Bacteria"/>
</dbReference>
<dbReference type="AlphaFoldDB" id="C6VYU1"/>
<sequence length="343" mass="38974">MNKIALVIFALFLALTGECSGQQFGADYAARVGRADSLFQAKQYRESGELFNRAFAGNGGVGYLHHRYTAVSAWAMVHEADSAFYHLFRIIERVQYDELDKVLADSTLHNLRADPRWEKAIGLIKGNKDLKEAKYDRRLIAVLDSVFASDQKYRLTVYDTINKYGMDSPEVHDINTRIIKADSINIGIVTNILDTHGWPGPEVIATHGNTLFLVLQHSDIPTQLKYLPVMRDAVKRGAAQNSSLALLEDRVALGQGRCQIYGSQIGLDEKTNRYYVLPVSDPIQVDQRRKEAGLEPLKEYAAHWKIVWKPETYRQDLKQLLGEEALEKYDCFQKQNGKKNRLR</sequence>
<name>C6VYU1_DYAFD</name>
<dbReference type="InterPro" id="IPR046732">
    <property type="entry name" value="DUF6624"/>
</dbReference>
<dbReference type="Proteomes" id="UP000002011">
    <property type="component" value="Chromosome"/>
</dbReference>
<dbReference type="KEGG" id="dfe:Dfer_2224"/>
<dbReference type="STRING" id="471854.Dfer_2224"/>
<gene>
    <name evidence="1" type="ordered locus">Dfer_2224</name>
</gene>
<proteinExistence type="predicted"/>
<protein>
    <submittedName>
        <fullName evidence="1">Uncharacterized protein</fullName>
    </submittedName>
</protein>
<evidence type="ECO:0000313" key="2">
    <source>
        <dbReference type="Proteomes" id="UP000002011"/>
    </source>
</evidence>
<dbReference type="HOGENOM" id="CLU_080671_0_0_10"/>
<evidence type="ECO:0000313" key="1">
    <source>
        <dbReference type="EMBL" id="ACT93446.1"/>
    </source>
</evidence>
<accession>C6VYU1</accession>
<dbReference type="Pfam" id="PF20329">
    <property type="entry name" value="DUF6624"/>
    <property type="match status" value="1"/>
</dbReference>
<dbReference type="EMBL" id="CP001619">
    <property type="protein sequence ID" value="ACT93446.1"/>
    <property type="molecule type" value="Genomic_DNA"/>
</dbReference>
<dbReference type="OrthoDB" id="1164858at2"/>
<dbReference type="RefSeq" id="WP_015811698.1">
    <property type="nucleotide sequence ID" value="NC_013037.1"/>
</dbReference>